<proteinExistence type="predicted"/>
<comment type="caution">
    <text evidence="2">The sequence shown here is derived from an EMBL/GenBank/DDBJ whole genome shotgun (WGS) entry which is preliminary data.</text>
</comment>
<accession>A0A918QAR2</accession>
<dbReference type="AlphaFoldDB" id="A0A918QAR2"/>
<sequence>MTKANMPIERQYLTTVEAAELMHLSPRTLEKYRFRGTGPAYSKLGKVVRYSRATLEAWFVESTRRSTKPSKKELPCPTSS</sequence>
<dbReference type="InterPro" id="IPR009061">
    <property type="entry name" value="DNA-bd_dom_put_sf"/>
</dbReference>
<protein>
    <recommendedName>
        <fullName evidence="1">Helix-turn-helix domain-containing protein</fullName>
    </recommendedName>
</protein>
<feature type="domain" description="Helix-turn-helix" evidence="1">
    <location>
        <begin position="12"/>
        <end position="59"/>
    </location>
</feature>
<reference evidence="2" key="1">
    <citation type="journal article" date="2014" name="Int. J. Syst. Evol. Microbiol.">
        <title>Complete genome sequence of Corynebacterium casei LMG S-19264T (=DSM 44701T), isolated from a smear-ripened cheese.</title>
        <authorList>
            <consortium name="US DOE Joint Genome Institute (JGI-PGF)"/>
            <person name="Walter F."/>
            <person name="Albersmeier A."/>
            <person name="Kalinowski J."/>
            <person name="Ruckert C."/>
        </authorList>
    </citation>
    <scope>NUCLEOTIDE SEQUENCE</scope>
    <source>
        <strain evidence="2">KCTC 32296</strain>
    </source>
</reference>
<dbReference type="RefSeq" id="WP_189487514.1">
    <property type="nucleotide sequence ID" value="NZ_BMZB01000004.1"/>
</dbReference>
<dbReference type="InterPro" id="IPR041657">
    <property type="entry name" value="HTH_17"/>
</dbReference>
<evidence type="ECO:0000259" key="1">
    <source>
        <dbReference type="Pfam" id="PF12728"/>
    </source>
</evidence>
<dbReference type="SUPFAM" id="SSF46955">
    <property type="entry name" value="Putative DNA-binding domain"/>
    <property type="match status" value="1"/>
</dbReference>
<organism evidence="2 3">
    <name type="scientific">Asticcacaulis endophyticus</name>
    <dbReference type="NCBI Taxonomy" id="1395890"/>
    <lineage>
        <taxon>Bacteria</taxon>
        <taxon>Pseudomonadati</taxon>
        <taxon>Pseudomonadota</taxon>
        <taxon>Alphaproteobacteria</taxon>
        <taxon>Caulobacterales</taxon>
        <taxon>Caulobacteraceae</taxon>
        <taxon>Asticcacaulis</taxon>
    </lineage>
</organism>
<name>A0A918QAR2_9CAUL</name>
<evidence type="ECO:0000313" key="2">
    <source>
        <dbReference type="EMBL" id="GGZ39312.1"/>
    </source>
</evidence>
<dbReference type="Pfam" id="PF12728">
    <property type="entry name" value="HTH_17"/>
    <property type="match status" value="1"/>
</dbReference>
<dbReference type="EMBL" id="BMZB01000004">
    <property type="protein sequence ID" value="GGZ39312.1"/>
    <property type="molecule type" value="Genomic_DNA"/>
</dbReference>
<dbReference type="Proteomes" id="UP000662572">
    <property type="component" value="Unassembled WGS sequence"/>
</dbReference>
<evidence type="ECO:0000313" key="3">
    <source>
        <dbReference type="Proteomes" id="UP000662572"/>
    </source>
</evidence>
<reference evidence="2" key="2">
    <citation type="submission" date="2020-09" db="EMBL/GenBank/DDBJ databases">
        <authorList>
            <person name="Sun Q."/>
            <person name="Kim S."/>
        </authorList>
    </citation>
    <scope>NUCLEOTIDE SEQUENCE</scope>
    <source>
        <strain evidence="2">KCTC 32296</strain>
    </source>
</reference>
<keyword evidence="3" id="KW-1185">Reference proteome</keyword>
<gene>
    <name evidence="2" type="ORF">GCM10011273_27190</name>
</gene>